<feature type="domain" description="Glycosyltransferase subfamily 4-like N-terminal" evidence="2">
    <location>
        <begin position="12"/>
        <end position="155"/>
    </location>
</feature>
<dbReference type="SUPFAM" id="SSF53756">
    <property type="entry name" value="UDP-Glycosyltransferase/glycogen phosphorylase"/>
    <property type="match status" value="1"/>
</dbReference>
<keyword evidence="4" id="KW-1185">Reference proteome</keyword>
<accession>A0ABS5EJ21</accession>
<organism evidence="3 4">
    <name type="scientific">Neoroseomonas terrae</name>
    <dbReference type="NCBI Taxonomy" id="424799"/>
    <lineage>
        <taxon>Bacteria</taxon>
        <taxon>Pseudomonadati</taxon>
        <taxon>Pseudomonadota</taxon>
        <taxon>Alphaproteobacteria</taxon>
        <taxon>Acetobacterales</taxon>
        <taxon>Acetobacteraceae</taxon>
        <taxon>Neoroseomonas</taxon>
    </lineage>
</organism>
<dbReference type="InterPro" id="IPR028098">
    <property type="entry name" value="Glyco_trans_4-like_N"/>
</dbReference>
<comment type="caution">
    <text evidence="3">The sequence shown here is derived from an EMBL/GenBank/DDBJ whole genome shotgun (WGS) entry which is preliminary data.</text>
</comment>
<feature type="domain" description="Glycosyl transferase family 1" evidence="1">
    <location>
        <begin position="181"/>
        <end position="351"/>
    </location>
</feature>
<dbReference type="Gene3D" id="3.40.50.2000">
    <property type="entry name" value="Glycogen Phosphorylase B"/>
    <property type="match status" value="2"/>
</dbReference>
<name>A0ABS5EJ21_9PROT</name>
<dbReference type="EMBL" id="JAAEDI010000015">
    <property type="protein sequence ID" value="MBR0651033.1"/>
    <property type="molecule type" value="Genomic_DNA"/>
</dbReference>
<dbReference type="RefSeq" id="WP_211869699.1">
    <property type="nucleotide sequence ID" value="NZ_JAAEDI010000015.1"/>
</dbReference>
<proteinExistence type="predicted"/>
<dbReference type="InterPro" id="IPR001296">
    <property type="entry name" value="Glyco_trans_1"/>
</dbReference>
<gene>
    <name evidence="3" type="ORF">GXW78_15275</name>
</gene>
<dbReference type="Proteomes" id="UP000698752">
    <property type="component" value="Unassembled WGS sequence"/>
</dbReference>
<dbReference type="Pfam" id="PF00534">
    <property type="entry name" value="Glycos_transf_1"/>
    <property type="match status" value="1"/>
</dbReference>
<reference evidence="4" key="1">
    <citation type="journal article" date="2021" name="Syst. Appl. Microbiol.">
        <title>Roseomonas hellenica sp. nov., isolated from roots of wild-growing Alkanna tinctoria.</title>
        <authorList>
            <person name="Rat A."/>
            <person name="Naranjo H.D."/>
            <person name="Lebbe L."/>
            <person name="Cnockaert M."/>
            <person name="Krigas N."/>
            <person name="Grigoriadou K."/>
            <person name="Maloupa E."/>
            <person name="Willems A."/>
        </authorList>
    </citation>
    <scope>NUCLEOTIDE SEQUENCE [LARGE SCALE GENOMIC DNA]</scope>
    <source>
        <strain evidence="4">LMG 31159</strain>
    </source>
</reference>
<evidence type="ECO:0000313" key="3">
    <source>
        <dbReference type="EMBL" id="MBR0651033.1"/>
    </source>
</evidence>
<sequence>MRVLHVLPYQGVGGTEIAVRRIIDAVRPFGIEGRALLLAPTTELTRYLDEAGIPYDIPDHRPEPSLRGGLRFLVESRRFARRWLQTDVIHCADAQAAYYVATAGRLAGVPVICHVRNRLATMPWRDSVFINRASHFVFVSDSTWRQFGLHVPRRRGSVLYDASAVAEDAVLAGRDTVARAVRAELGLPANARIASMFARVNPQKDYPTLVAAAARLRASHPALRFVVVGDHSNVAMNREHHREVAASIAAAGLADRFIFTGFRSDAQRLMLASDLCVLSTHFEGLPLVVLEAMGLARPCVATAVDGVLEALDHDRTGLVHRHGDAAELATCIARLLDDSELAARLGQAAREEVRRRFGADRFAADLRALYRGLLRSDAAPAEPGVGIGPTTVRQE</sequence>
<evidence type="ECO:0000313" key="4">
    <source>
        <dbReference type="Proteomes" id="UP000698752"/>
    </source>
</evidence>
<dbReference type="CDD" id="cd03801">
    <property type="entry name" value="GT4_PimA-like"/>
    <property type="match status" value="1"/>
</dbReference>
<evidence type="ECO:0000259" key="2">
    <source>
        <dbReference type="Pfam" id="PF13439"/>
    </source>
</evidence>
<evidence type="ECO:0000259" key="1">
    <source>
        <dbReference type="Pfam" id="PF00534"/>
    </source>
</evidence>
<protein>
    <submittedName>
        <fullName evidence="3">Glycosyltransferase family 4 protein</fullName>
    </submittedName>
</protein>
<dbReference type="Pfam" id="PF13439">
    <property type="entry name" value="Glyco_transf_4"/>
    <property type="match status" value="1"/>
</dbReference>
<dbReference type="PANTHER" id="PTHR12526">
    <property type="entry name" value="GLYCOSYLTRANSFERASE"/>
    <property type="match status" value="1"/>
</dbReference>